<keyword evidence="2" id="KW-0813">Transport</keyword>
<evidence type="ECO:0000259" key="11">
    <source>
        <dbReference type="Pfam" id="PF00999"/>
    </source>
</evidence>
<evidence type="ECO:0000256" key="3">
    <source>
        <dbReference type="ARBA" id="ARBA00022538"/>
    </source>
</evidence>
<feature type="transmembrane region" description="Helical" evidence="10">
    <location>
        <begin position="255"/>
        <end position="275"/>
    </location>
</feature>
<dbReference type="Proteomes" id="UP001168098">
    <property type="component" value="Unassembled WGS sequence"/>
</dbReference>
<dbReference type="GO" id="GO:0016020">
    <property type="term" value="C:membrane"/>
    <property type="evidence" value="ECO:0007669"/>
    <property type="project" value="UniProtKB-SubCell"/>
</dbReference>
<evidence type="ECO:0000313" key="15">
    <source>
        <dbReference type="Proteomes" id="UP001168098"/>
    </source>
</evidence>
<dbReference type="PANTHER" id="PTHR32468">
    <property type="entry name" value="CATION/H + ANTIPORTER"/>
    <property type="match status" value="1"/>
</dbReference>
<sequence length="797" mass="88109">MDKVNFDLPDLISKNLPCKDLVTNVKVAAAYILGFFAVVFLSNIARALLRSYQQPMMVAETLVGIVAGNIILTQEDHRDNIVKTSNDIIEFGMIFHMLALGLEMDVRMLFQRPTQEAIVAYSGMLSTFILAYLLTPYFNYSEFPSHEFTVSLSVTLTGTASPLLTRLITDLKMGKSDIGRFLVAAGMHSDLVSTLVISIGFVILSPDKNFGFRDSKGILKTTTTLIVQVVVTTVISPILMIWVNHENPAGKSLKGSHMVLSVAFVAISCGCSAVKGEYSPMMSAFITGIALPREGRLSKMMISKLNYFLKCIFYPIFFVWVGLGVDFQMFNPGNPWTWARMIFIFVIATLGKVVGTFLSGLMLGFNLPESVALGLLLNVKGHFHMFLALFTFHNHEMIMTTSTRIGLTLAIFFTVIYAPLVGAYIIRRARKRSPNQRMALQWLDSENELRVLLCIHGPQHLPSTINFIEISRGRDDPGIMVYVTDMIELTEQIESTLVHREGVEVVTVTDRAVIEMRDQITTAIKTYEEEHESGITLRRMLALSPISVMHQDICLFAGDLNVSLIVLPFHKYPAADGKMTGADSKFRFVNKKVLQNAPCSVGILVDRGFGVTSKISRTSIFLHAAVIFIGGKDDREALVYASRVAQHPGVKLTVLRFLLDANANSKCTRPGTSKVNLDEQEEEMKLDDEFFAGFYERHVGGKVAYMEKYLANSGETMSALQSLGGQHGLIIVGRGGRVNSALTAGMDDWEQCPELGPIGDILSGSAFAVSASILIIQQHSPKEDLAGLADRFSVMWK</sequence>
<keyword evidence="8 10" id="KW-0472">Membrane</keyword>
<dbReference type="InterPro" id="IPR038770">
    <property type="entry name" value="Na+/solute_symporter_sf"/>
</dbReference>
<dbReference type="Pfam" id="PF00999">
    <property type="entry name" value="Na_H_Exchanger"/>
    <property type="match status" value="1"/>
</dbReference>
<feature type="transmembrane region" description="Helical" evidence="10">
    <location>
        <begin position="118"/>
        <end position="138"/>
    </location>
</feature>
<organism evidence="14 15">
    <name type="scientific">Vitis rotundifolia</name>
    <name type="common">Muscadine grape</name>
    <dbReference type="NCBI Taxonomy" id="103349"/>
    <lineage>
        <taxon>Eukaryota</taxon>
        <taxon>Viridiplantae</taxon>
        <taxon>Streptophyta</taxon>
        <taxon>Embryophyta</taxon>
        <taxon>Tracheophyta</taxon>
        <taxon>Spermatophyta</taxon>
        <taxon>Magnoliopsida</taxon>
        <taxon>eudicotyledons</taxon>
        <taxon>Gunneridae</taxon>
        <taxon>Pentapetalae</taxon>
        <taxon>rosids</taxon>
        <taxon>Vitales</taxon>
        <taxon>Vitaceae</taxon>
        <taxon>Viteae</taxon>
        <taxon>Vitis</taxon>
    </lineage>
</organism>
<dbReference type="GO" id="GO:0012505">
    <property type="term" value="C:endomembrane system"/>
    <property type="evidence" value="ECO:0007669"/>
    <property type="project" value="TreeGrafter"/>
</dbReference>
<feature type="domain" description="Cation/H(+) antiporter central" evidence="12">
    <location>
        <begin position="480"/>
        <end position="616"/>
    </location>
</feature>
<reference evidence="14 15" key="1">
    <citation type="journal article" date="2023" name="BMC Biotechnol.">
        <title>Vitis rotundifolia cv Carlos genome sequencing.</title>
        <authorList>
            <person name="Huff M."/>
            <person name="Hulse-Kemp A."/>
            <person name="Scheffler B."/>
            <person name="Youngblood R."/>
            <person name="Simpson S."/>
            <person name="Babiker E."/>
            <person name="Staton M."/>
        </authorList>
    </citation>
    <scope>NUCLEOTIDE SEQUENCE [LARGE SCALE GENOMIC DNA]</scope>
    <source>
        <tissue evidence="14">Leaf</tissue>
    </source>
</reference>
<dbReference type="PANTHER" id="PTHR32468:SF145">
    <property type="entry name" value="CATION_H(+) ANTIPORTER 28"/>
    <property type="match status" value="1"/>
</dbReference>
<comment type="caution">
    <text evidence="14">The sequence shown here is derived from an EMBL/GenBank/DDBJ whole genome shotgun (WGS) entry which is preliminary data.</text>
</comment>
<protein>
    <recommendedName>
        <fullName evidence="16">Cation/H+ exchanger domain-containing protein</fullName>
    </recommendedName>
</protein>
<dbReference type="FunFam" id="1.20.1530.20:FF:000025">
    <property type="entry name" value="Cation/H(+) antiporter 28"/>
    <property type="match status" value="1"/>
</dbReference>
<feature type="domain" description="Cation/H(+) antiporter C-terminal" evidence="13">
    <location>
        <begin position="623"/>
        <end position="780"/>
    </location>
</feature>
<feature type="transmembrane region" description="Helical" evidence="10">
    <location>
        <begin position="29"/>
        <end position="49"/>
    </location>
</feature>
<dbReference type="InterPro" id="IPR050794">
    <property type="entry name" value="CPA2_transporter"/>
</dbReference>
<gene>
    <name evidence="14" type="ORF">PVL29_026529</name>
</gene>
<evidence type="ECO:0000259" key="13">
    <source>
        <dbReference type="Pfam" id="PF23259"/>
    </source>
</evidence>
<evidence type="ECO:0000256" key="1">
    <source>
        <dbReference type="ARBA" id="ARBA00004141"/>
    </source>
</evidence>
<keyword evidence="4 10" id="KW-0812">Transmembrane</keyword>
<evidence type="ECO:0000256" key="7">
    <source>
        <dbReference type="ARBA" id="ARBA00023065"/>
    </source>
</evidence>
<evidence type="ECO:0000256" key="4">
    <source>
        <dbReference type="ARBA" id="ARBA00022692"/>
    </source>
</evidence>
<proteinExistence type="inferred from homology"/>
<dbReference type="InterPro" id="IPR057291">
    <property type="entry name" value="CHX17_2nd"/>
</dbReference>
<evidence type="ECO:0000259" key="12">
    <source>
        <dbReference type="Pfam" id="PF23256"/>
    </source>
</evidence>
<keyword evidence="7" id="KW-0406">Ion transport</keyword>
<evidence type="ECO:0000256" key="10">
    <source>
        <dbReference type="SAM" id="Phobius"/>
    </source>
</evidence>
<evidence type="ECO:0000256" key="9">
    <source>
        <dbReference type="ARBA" id="ARBA00038341"/>
    </source>
</evidence>
<evidence type="ECO:0000313" key="14">
    <source>
        <dbReference type="EMBL" id="KAJ9670023.1"/>
    </source>
</evidence>
<dbReference type="GO" id="GO:0015297">
    <property type="term" value="F:antiporter activity"/>
    <property type="evidence" value="ECO:0007669"/>
    <property type="project" value="InterPro"/>
</dbReference>
<evidence type="ECO:0000256" key="2">
    <source>
        <dbReference type="ARBA" id="ARBA00022448"/>
    </source>
</evidence>
<dbReference type="InterPro" id="IPR057290">
    <property type="entry name" value="CHX17_C"/>
</dbReference>
<feature type="transmembrane region" description="Helical" evidence="10">
    <location>
        <begin position="405"/>
        <end position="426"/>
    </location>
</feature>
<feature type="transmembrane region" description="Helical" evidence="10">
    <location>
        <begin position="371"/>
        <end position="393"/>
    </location>
</feature>
<feature type="transmembrane region" description="Helical" evidence="10">
    <location>
        <begin position="225"/>
        <end position="243"/>
    </location>
</feature>
<accession>A0AA38YGI4</accession>
<dbReference type="EMBL" id="JARBHA010000020">
    <property type="protein sequence ID" value="KAJ9670023.1"/>
    <property type="molecule type" value="Genomic_DNA"/>
</dbReference>
<dbReference type="AlphaFoldDB" id="A0AA38YGI4"/>
<evidence type="ECO:0000256" key="8">
    <source>
        <dbReference type="ARBA" id="ARBA00023136"/>
    </source>
</evidence>
<dbReference type="GO" id="GO:1902600">
    <property type="term" value="P:proton transmembrane transport"/>
    <property type="evidence" value="ECO:0007669"/>
    <property type="project" value="InterPro"/>
</dbReference>
<keyword evidence="6 10" id="KW-1133">Transmembrane helix</keyword>
<feature type="transmembrane region" description="Helical" evidence="10">
    <location>
        <begin position="307"/>
        <end position="330"/>
    </location>
</feature>
<dbReference type="Pfam" id="PF23256">
    <property type="entry name" value="CHX17_2nd"/>
    <property type="match status" value="1"/>
</dbReference>
<feature type="transmembrane region" description="Helical" evidence="10">
    <location>
        <begin position="181"/>
        <end position="205"/>
    </location>
</feature>
<evidence type="ECO:0000256" key="6">
    <source>
        <dbReference type="ARBA" id="ARBA00022989"/>
    </source>
</evidence>
<feature type="domain" description="Cation/H+ exchanger transmembrane" evidence="11">
    <location>
        <begin position="44"/>
        <end position="421"/>
    </location>
</feature>
<keyword evidence="3" id="KW-0633">Potassium transport</keyword>
<evidence type="ECO:0008006" key="16">
    <source>
        <dbReference type="Google" id="ProtNLM"/>
    </source>
</evidence>
<comment type="subcellular location">
    <subcellularLocation>
        <location evidence="1">Membrane</location>
        <topology evidence="1">Multi-pass membrane protein</topology>
    </subcellularLocation>
</comment>
<comment type="similarity">
    <text evidence="9">Belongs to the monovalent cation:proton antiporter 2 (CPA2) transporter (TC 2.A.37) family. CHX (TC 2.A.37.4) subfamily.</text>
</comment>
<dbReference type="Gene3D" id="1.20.1530.20">
    <property type="match status" value="1"/>
</dbReference>
<feature type="transmembrane region" description="Helical" evidence="10">
    <location>
        <begin position="342"/>
        <end position="365"/>
    </location>
</feature>
<keyword evidence="15" id="KW-1185">Reference proteome</keyword>
<evidence type="ECO:0000256" key="5">
    <source>
        <dbReference type="ARBA" id="ARBA00022958"/>
    </source>
</evidence>
<dbReference type="GO" id="GO:0006813">
    <property type="term" value="P:potassium ion transport"/>
    <property type="evidence" value="ECO:0007669"/>
    <property type="project" value="UniProtKB-KW"/>
</dbReference>
<dbReference type="GO" id="GO:0006885">
    <property type="term" value="P:regulation of pH"/>
    <property type="evidence" value="ECO:0007669"/>
    <property type="project" value="TreeGrafter"/>
</dbReference>
<dbReference type="Pfam" id="PF23259">
    <property type="entry name" value="CHX17_C"/>
    <property type="match status" value="1"/>
</dbReference>
<name>A0AA38YGI4_VITRO</name>
<dbReference type="InterPro" id="IPR006153">
    <property type="entry name" value="Cation/H_exchanger_TM"/>
</dbReference>
<keyword evidence="5" id="KW-0630">Potassium</keyword>